<dbReference type="STRING" id="526222.Desal_1670"/>
<protein>
    <submittedName>
        <fullName evidence="4">Relaxase/mobilization nuclease family protein</fullName>
    </submittedName>
</protein>
<keyword evidence="5" id="KW-1185">Reference proteome</keyword>
<sequence>MISRSISCKPQNDNYRRLAEYIADAKHKGEKTLMSWCAGCWAGEDYELAIQEVLDTQDLNQRTRKEKTYHLIVSFRPEDESVLTEKDFKEIEQEFSKALGFEEHQRHCGVHKNTNNIHMHIAYNMIHPEKLTRYEPYRDFYKRDRLHRELEQKFALKFDNGRKKDQEPKRSNDRAATYEAHSGQQSFDSYVKERKDFILKSLDKAQDWHEFNMSLAEIGIEVRLRGNGCSIKDRHSKTAIKASRLDRNFTKSKLEAQLGYYQMTKGIVVNEKDRYVARPLHKHRSELYAEYRAAVAGRKKAYEDLREEQDGRWKQTSSYWDGKIKALKNDKKLRIKDRSRLIALAAGRKTEASEALKKEMSEKRAELREQTPFNRWNDFLKWKAEGGDEIALKVLRSKKEPIQSNPSPVFDSPASKVSELKLKQSQFRSDSSLAWKDKRRLFSISKMLQLQAEEAKRTDDPRKRNLEQMTWRVDSSGNVLYTLKNGAMVKDNGSKIFFSVNDPGAAQVAQGFARMMFGRNIKVSGNEIGRKVSRQIKR</sequence>
<feature type="domain" description="TraI-like middle" evidence="3">
    <location>
        <begin position="172"/>
        <end position="263"/>
    </location>
</feature>
<dbReference type="EMBL" id="CP001649">
    <property type="protein sequence ID" value="ACS79732.1"/>
    <property type="molecule type" value="Genomic_DNA"/>
</dbReference>
<dbReference type="InterPro" id="IPR005094">
    <property type="entry name" value="Endonuclease_MobA/VirD2"/>
</dbReference>
<evidence type="ECO:0000313" key="4">
    <source>
        <dbReference type="EMBL" id="ACS79732.1"/>
    </source>
</evidence>
<dbReference type="HOGENOM" id="CLU_022651_1_0_7"/>
<proteinExistence type="predicted"/>
<dbReference type="eggNOG" id="COG3843">
    <property type="taxonomic scope" value="Bacteria"/>
</dbReference>
<evidence type="ECO:0000259" key="2">
    <source>
        <dbReference type="Pfam" id="PF03432"/>
    </source>
</evidence>
<feature type="domain" description="MobA/VirD2-like nuclease" evidence="2">
    <location>
        <begin position="21"/>
        <end position="156"/>
    </location>
</feature>
<dbReference type="Proteomes" id="UP000002601">
    <property type="component" value="Chromosome"/>
</dbReference>
<organism evidence="4 5">
    <name type="scientific">Maridesulfovibrio salexigens (strain ATCC 14822 / DSM 2638 / NCIMB 8403 / VKM B-1763)</name>
    <name type="common">Desulfovibrio salexigens</name>
    <dbReference type="NCBI Taxonomy" id="526222"/>
    <lineage>
        <taxon>Bacteria</taxon>
        <taxon>Pseudomonadati</taxon>
        <taxon>Thermodesulfobacteriota</taxon>
        <taxon>Desulfovibrionia</taxon>
        <taxon>Desulfovibrionales</taxon>
        <taxon>Desulfovibrionaceae</taxon>
        <taxon>Maridesulfovibrio</taxon>
    </lineage>
</organism>
<evidence type="ECO:0000259" key="3">
    <source>
        <dbReference type="Pfam" id="PF22863"/>
    </source>
</evidence>
<dbReference type="Pfam" id="PF22863">
    <property type="entry name" value="TraI_middle"/>
    <property type="match status" value="1"/>
</dbReference>
<feature type="compositionally biased region" description="Basic and acidic residues" evidence="1">
    <location>
        <begin position="157"/>
        <end position="173"/>
    </location>
</feature>
<evidence type="ECO:0000256" key="1">
    <source>
        <dbReference type="SAM" id="MobiDB-lite"/>
    </source>
</evidence>
<name>C6BT28_MARSD</name>
<feature type="region of interest" description="Disordered" evidence="1">
    <location>
        <begin position="157"/>
        <end position="181"/>
    </location>
</feature>
<accession>C6BT28</accession>
<dbReference type="RefSeq" id="WP_015851548.1">
    <property type="nucleotide sequence ID" value="NC_012881.1"/>
</dbReference>
<dbReference type="KEGG" id="dsa:Desal_1670"/>
<dbReference type="InterPro" id="IPR049751">
    <property type="entry name" value="TraI/MobA_relaxases"/>
</dbReference>
<gene>
    <name evidence="4" type="ordered locus">Desal_1670</name>
</gene>
<reference evidence="4 5" key="1">
    <citation type="submission" date="2009-06" db="EMBL/GenBank/DDBJ databases">
        <title>Complete sequence of Desulfovibrio salexigens DSM 2638.</title>
        <authorList>
            <consortium name="US DOE Joint Genome Institute"/>
            <person name="Lucas S."/>
            <person name="Copeland A."/>
            <person name="Lapidus A."/>
            <person name="Glavina del Rio T."/>
            <person name="Tice H."/>
            <person name="Bruce D."/>
            <person name="Goodwin L."/>
            <person name="Pitluck S."/>
            <person name="Munk A.C."/>
            <person name="Brettin T."/>
            <person name="Detter J.C."/>
            <person name="Han C."/>
            <person name="Tapia R."/>
            <person name="Larimer F."/>
            <person name="Land M."/>
            <person name="Hauser L."/>
            <person name="Kyrpides N."/>
            <person name="Anderson I."/>
            <person name="Wall J.D."/>
            <person name="Arkin A.P."/>
            <person name="Dehal P."/>
            <person name="Chivian D."/>
            <person name="Giles B."/>
            <person name="Hazen T.C."/>
        </authorList>
    </citation>
    <scope>NUCLEOTIDE SEQUENCE [LARGE SCALE GENOMIC DNA]</scope>
    <source>
        <strain evidence="5">ATCC 14822 / DSM 2638 / NCIMB 8403 / VKM B-1763</strain>
    </source>
</reference>
<dbReference type="Pfam" id="PF03432">
    <property type="entry name" value="Relaxase"/>
    <property type="match status" value="1"/>
</dbReference>
<evidence type="ECO:0000313" key="5">
    <source>
        <dbReference type="Proteomes" id="UP000002601"/>
    </source>
</evidence>
<dbReference type="InterPro" id="IPR054462">
    <property type="entry name" value="TraI_M"/>
</dbReference>
<dbReference type="NCBIfam" id="NF041893">
    <property type="entry name" value="TraI_MobP_relax"/>
    <property type="match status" value="1"/>
</dbReference>
<dbReference type="AlphaFoldDB" id="C6BT28"/>